<comment type="caution">
    <text evidence="14">The sequence shown here is derived from an EMBL/GenBank/DDBJ whole genome shotgun (WGS) entry which is preliminary data.</text>
</comment>
<keyword evidence="5 11" id="KW-0067">ATP-binding</keyword>
<keyword evidence="6" id="KW-0238">DNA-binding</keyword>
<keyword evidence="4 11" id="KW-0347">Helicase</keyword>
<dbReference type="InterPro" id="IPR013986">
    <property type="entry name" value="DExx_box_DNA_helicase_dom_sf"/>
</dbReference>
<protein>
    <recommendedName>
        <fullName evidence="9">DNA 3'-5' helicase</fullName>
        <ecNumber evidence="9">5.6.2.4</ecNumber>
    </recommendedName>
</protein>
<accession>A0A8H3DU32</accession>
<dbReference type="GO" id="GO:0005524">
    <property type="term" value="F:ATP binding"/>
    <property type="evidence" value="ECO:0007669"/>
    <property type="project" value="UniProtKB-UniRule"/>
</dbReference>
<feature type="domain" description="UvrD-like helicase ATP-binding" evidence="12">
    <location>
        <begin position="31"/>
        <end position="332"/>
    </location>
</feature>
<dbReference type="GO" id="GO:0003677">
    <property type="term" value="F:DNA binding"/>
    <property type="evidence" value="ECO:0007669"/>
    <property type="project" value="UniProtKB-KW"/>
</dbReference>
<dbReference type="AlphaFoldDB" id="A0A8H3DU32"/>
<comment type="catalytic activity">
    <reaction evidence="8">
        <text>Couples ATP hydrolysis with the unwinding of duplex DNA by translocating in the 3'-5' direction.</text>
        <dbReference type="EC" id="5.6.2.4"/>
    </reaction>
</comment>
<comment type="similarity">
    <text evidence="1">Belongs to the helicase family. UvrD subfamily.</text>
</comment>
<evidence type="ECO:0000313" key="15">
    <source>
        <dbReference type="Proteomes" id="UP000663843"/>
    </source>
</evidence>
<evidence type="ECO:0000256" key="2">
    <source>
        <dbReference type="ARBA" id="ARBA00022741"/>
    </source>
</evidence>
<dbReference type="GO" id="GO:0016787">
    <property type="term" value="F:hydrolase activity"/>
    <property type="evidence" value="ECO:0007669"/>
    <property type="project" value="UniProtKB-UniRule"/>
</dbReference>
<proteinExistence type="inferred from homology"/>
<dbReference type="GO" id="GO:0000725">
    <property type="term" value="P:recombinational repair"/>
    <property type="evidence" value="ECO:0007669"/>
    <property type="project" value="TreeGrafter"/>
</dbReference>
<dbReference type="Proteomes" id="UP000663843">
    <property type="component" value="Unassembled WGS sequence"/>
</dbReference>
<keyword evidence="3 11" id="KW-0378">Hydrolase</keyword>
<dbReference type="InterPro" id="IPR000212">
    <property type="entry name" value="DNA_helicase_UvrD/REP"/>
</dbReference>
<dbReference type="InterPro" id="IPR014016">
    <property type="entry name" value="UvrD-like_ATP-bd"/>
</dbReference>
<dbReference type="EC" id="5.6.2.4" evidence="9"/>
<evidence type="ECO:0000256" key="5">
    <source>
        <dbReference type="ARBA" id="ARBA00022840"/>
    </source>
</evidence>
<keyword evidence="2 11" id="KW-0547">Nucleotide-binding</keyword>
<dbReference type="PANTHER" id="PTHR11070:SF2">
    <property type="entry name" value="ATP-DEPENDENT DNA HELICASE SRS2"/>
    <property type="match status" value="1"/>
</dbReference>
<evidence type="ECO:0000256" key="1">
    <source>
        <dbReference type="ARBA" id="ARBA00009922"/>
    </source>
</evidence>
<dbReference type="Pfam" id="PF13361">
    <property type="entry name" value="UvrD_C"/>
    <property type="match status" value="1"/>
</dbReference>
<dbReference type="Gene3D" id="1.10.10.160">
    <property type="match status" value="1"/>
</dbReference>
<evidence type="ECO:0000256" key="8">
    <source>
        <dbReference type="ARBA" id="ARBA00034617"/>
    </source>
</evidence>
<dbReference type="EMBL" id="CAJMWT010009993">
    <property type="protein sequence ID" value="CAE6540515.1"/>
    <property type="molecule type" value="Genomic_DNA"/>
</dbReference>
<dbReference type="InterPro" id="IPR014017">
    <property type="entry name" value="DNA_helicase_UvrD-like_C"/>
</dbReference>
<gene>
    <name evidence="14" type="ORF">RDB_LOCUS196175</name>
</gene>
<evidence type="ECO:0000256" key="3">
    <source>
        <dbReference type="ARBA" id="ARBA00022801"/>
    </source>
</evidence>
<dbReference type="InterPro" id="IPR027417">
    <property type="entry name" value="P-loop_NTPase"/>
</dbReference>
<dbReference type="Pfam" id="PF00580">
    <property type="entry name" value="UvrD-helicase"/>
    <property type="match status" value="1"/>
</dbReference>
<feature type="domain" description="UvrD-like helicase C-terminal" evidence="13">
    <location>
        <begin position="333"/>
        <end position="613"/>
    </location>
</feature>
<reference evidence="14" key="1">
    <citation type="submission" date="2021-01" db="EMBL/GenBank/DDBJ databases">
        <authorList>
            <person name="Kaushik A."/>
        </authorList>
    </citation>
    <scope>NUCLEOTIDE SEQUENCE</scope>
    <source>
        <strain evidence="14">AG2-2IIIB</strain>
    </source>
</reference>
<evidence type="ECO:0000256" key="10">
    <source>
        <dbReference type="ARBA" id="ARBA00048988"/>
    </source>
</evidence>
<dbReference type="CDD" id="cd17932">
    <property type="entry name" value="DEXQc_UvrD"/>
    <property type="match status" value="1"/>
</dbReference>
<dbReference type="PANTHER" id="PTHR11070">
    <property type="entry name" value="UVRD / RECB / PCRA DNA HELICASE FAMILY MEMBER"/>
    <property type="match status" value="1"/>
</dbReference>
<sequence length="727" mass="82149">MQRTLRVDSRLRLVSFQLNLRRMSTRNHLEGLNKQQRLAVEFPPNNSLQILAGPGTGKTRVLTSRIAELVLRHSHPPESICAVTFTRKASIEMKARVREYLGVESANQLRLGTFHSVCTSYLRAYGPWVKLDPEFSIWSKTDSTLLLKYIAEGLCKGLSRKISMNKLYNLFAQAKEKARLDPCRRPEDILEASINFQVLAKSGSSDDGDPLDSLGYISEIYSGYSQVLTKSNALDFTDLLIKGLDLFQLRAKPKEIGRLKHILVDEFQDTNGIQYLILKELFKAAQGSISVVGDPDQSIYGWRGAGMSMHVFLKVDLPETKDICLEQNYRSTSAILDFSLSVISQDTTRPQKTLFTLQTPVGPNPAKKALATEDVEYTSIAHEIKRLIENSDGILGHDDCAILVRTKFIATRITPVLEAAGIPFRVLPERSLIDLPEIKTLIAFLRMIMKTSDTPMIIRTLVGPLGADKEAVTTLLHRSIEQKNILFHTLERLQNGTDPDTTPSSIGPVTTLIRLRMHLKTRLDMGATPSELLRDAIKQTDYYTYLKKKHALQYEHCIQNVQRVLQHARIFPNNMDSSPASRVYAFLNFMRDLSRAKIKTGKVTLLTCHAAKGLEWPVVFVPKVIEGVFPHAKSLVDDVETEIAQERRLLYVACTRSQSLLYMTRPETIFEGRNADKRQIEVDESRFTKTIPLELHDKQFSDISKGDLQLFKDILKRNSKDDAPLQA</sequence>
<dbReference type="SUPFAM" id="SSF52540">
    <property type="entry name" value="P-loop containing nucleoside triphosphate hydrolases"/>
    <property type="match status" value="1"/>
</dbReference>
<feature type="binding site" evidence="11">
    <location>
        <begin position="52"/>
        <end position="59"/>
    </location>
    <ligand>
        <name>ATP</name>
        <dbReference type="ChEBI" id="CHEBI:30616"/>
    </ligand>
</feature>
<organism evidence="14 15">
    <name type="scientific">Rhizoctonia solani</name>
    <dbReference type="NCBI Taxonomy" id="456999"/>
    <lineage>
        <taxon>Eukaryota</taxon>
        <taxon>Fungi</taxon>
        <taxon>Dikarya</taxon>
        <taxon>Basidiomycota</taxon>
        <taxon>Agaricomycotina</taxon>
        <taxon>Agaricomycetes</taxon>
        <taxon>Cantharellales</taxon>
        <taxon>Ceratobasidiaceae</taxon>
        <taxon>Rhizoctonia</taxon>
    </lineage>
</organism>
<dbReference type="GO" id="GO:0005634">
    <property type="term" value="C:nucleus"/>
    <property type="evidence" value="ECO:0007669"/>
    <property type="project" value="TreeGrafter"/>
</dbReference>
<evidence type="ECO:0000259" key="12">
    <source>
        <dbReference type="PROSITE" id="PS51198"/>
    </source>
</evidence>
<evidence type="ECO:0000256" key="4">
    <source>
        <dbReference type="ARBA" id="ARBA00022806"/>
    </source>
</evidence>
<dbReference type="PROSITE" id="PS51217">
    <property type="entry name" value="UVRD_HELICASE_CTER"/>
    <property type="match status" value="1"/>
</dbReference>
<evidence type="ECO:0000313" key="14">
    <source>
        <dbReference type="EMBL" id="CAE6540515.1"/>
    </source>
</evidence>
<evidence type="ECO:0000256" key="9">
    <source>
        <dbReference type="ARBA" id="ARBA00034808"/>
    </source>
</evidence>
<dbReference type="Gene3D" id="3.40.50.300">
    <property type="entry name" value="P-loop containing nucleotide triphosphate hydrolases"/>
    <property type="match status" value="2"/>
</dbReference>
<evidence type="ECO:0000256" key="6">
    <source>
        <dbReference type="ARBA" id="ARBA00023125"/>
    </source>
</evidence>
<dbReference type="Gene3D" id="1.10.486.10">
    <property type="entry name" value="PCRA, domain 4"/>
    <property type="match status" value="1"/>
</dbReference>
<name>A0A8H3DU32_9AGAM</name>
<keyword evidence="7" id="KW-0413">Isomerase</keyword>
<evidence type="ECO:0000256" key="7">
    <source>
        <dbReference type="ARBA" id="ARBA00023235"/>
    </source>
</evidence>
<evidence type="ECO:0000256" key="11">
    <source>
        <dbReference type="PROSITE-ProRule" id="PRU00560"/>
    </source>
</evidence>
<dbReference type="GO" id="GO:0043138">
    <property type="term" value="F:3'-5' DNA helicase activity"/>
    <property type="evidence" value="ECO:0007669"/>
    <property type="project" value="UniProtKB-EC"/>
</dbReference>
<comment type="catalytic activity">
    <reaction evidence="10">
        <text>ATP + H2O = ADP + phosphate + H(+)</text>
        <dbReference type="Rhea" id="RHEA:13065"/>
        <dbReference type="ChEBI" id="CHEBI:15377"/>
        <dbReference type="ChEBI" id="CHEBI:15378"/>
        <dbReference type="ChEBI" id="CHEBI:30616"/>
        <dbReference type="ChEBI" id="CHEBI:43474"/>
        <dbReference type="ChEBI" id="CHEBI:456216"/>
        <dbReference type="EC" id="5.6.2.4"/>
    </reaction>
</comment>
<dbReference type="PROSITE" id="PS51198">
    <property type="entry name" value="UVRD_HELICASE_ATP_BIND"/>
    <property type="match status" value="1"/>
</dbReference>
<evidence type="ECO:0000259" key="13">
    <source>
        <dbReference type="PROSITE" id="PS51217"/>
    </source>
</evidence>